<feature type="transmembrane region" description="Helical" evidence="7">
    <location>
        <begin position="207"/>
        <end position="227"/>
    </location>
</feature>
<keyword evidence="10" id="KW-1185">Reference proteome</keyword>
<evidence type="ECO:0000256" key="6">
    <source>
        <dbReference type="SAM" id="MobiDB-lite"/>
    </source>
</evidence>
<feature type="domain" description="Major facilitator superfamily (MFS) profile" evidence="8">
    <location>
        <begin position="52"/>
        <end position="503"/>
    </location>
</feature>
<feature type="transmembrane region" description="Helical" evidence="7">
    <location>
        <begin position="58"/>
        <end position="85"/>
    </location>
</feature>
<feature type="transmembrane region" description="Helical" evidence="7">
    <location>
        <begin position="142"/>
        <end position="167"/>
    </location>
</feature>
<dbReference type="Gene3D" id="1.20.1250.20">
    <property type="entry name" value="MFS general substrate transporter like domains"/>
    <property type="match status" value="1"/>
</dbReference>
<dbReference type="InterPro" id="IPR036259">
    <property type="entry name" value="MFS_trans_sf"/>
</dbReference>
<name>A0A1E1LKI3_9HELO</name>
<evidence type="ECO:0000256" key="1">
    <source>
        <dbReference type="ARBA" id="ARBA00004141"/>
    </source>
</evidence>
<feature type="compositionally biased region" description="Basic and acidic residues" evidence="6">
    <location>
        <begin position="1"/>
        <end position="15"/>
    </location>
</feature>
<feature type="transmembrane region" description="Helical" evidence="7">
    <location>
        <begin position="416"/>
        <end position="437"/>
    </location>
</feature>
<dbReference type="Proteomes" id="UP000178912">
    <property type="component" value="Unassembled WGS sequence"/>
</dbReference>
<keyword evidence="2" id="KW-0813">Transport</keyword>
<feature type="transmembrane region" description="Helical" evidence="7">
    <location>
        <begin position="91"/>
        <end position="113"/>
    </location>
</feature>
<dbReference type="GO" id="GO:0022857">
    <property type="term" value="F:transmembrane transporter activity"/>
    <property type="evidence" value="ECO:0007669"/>
    <property type="project" value="InterPro"/>
</dbReference>
<dbReference type="PROSITE" id="PS00216">
    <property type="entry name" value="SUGAR_TRANSPORT_1"/>
    <property type="match status" value="1"/>
</dbReference>
<proteinExistence type="predicted"/>
<feature type="transmembrane region" description="Helical" evidence="7">
    <location>
        <begin position="317"/>
        <end position="342"/>
    </location>
</feature>
<feature type="transmembrane region" description="Helical" evidence="7">
    <location>
        <begin position="278"/>
        <end position="297"/>
    </location>
</feature>
<feature type="transmembrane region" description="Helical" evidence="7">
    <location>
        <begin position="354"/>
        <end position="378"/>
    </location>
</feature>
<dbReference type="InterPro" id="IPR020846">
    <property type="entry name" value="MFS_dom"/>
</dbReference>
<keyword evidence="4 7" id="KW-1133">Transmembrane helix</keyword>
<dbReference type="PANTHER" id="PTHR23501:SF109">
    <property type="entry name" value="MAJOR FACILITATOR SUPERFAMILY (MFS) PROFILE DOMAIN-CONTAINING PROTEIN-RELATED"/>
    <property type="match status" value="1"/>
</dbReference>
<dbReference type="InterPro" id="IPR005829">
    <property type="entry name" value="Sugar_transporter_CS"/>
</dbReference>
<dbReference type="EMBL" id="FJUX01000135">
    <property type="protein sequence ID" value="CZT11003.1"/>
    <property type="molecule type" value="Genomic_DNA"/>
</dbReference>
<keyword evidence="3 7" id="KW-0812">Transmembrane</keyword>
<dbReference type="GO" id="GO:0005886">
    <property type="term" value="C:plasma membrane"/>
    <property type="evidence" value="ECO:0007669"/>
    <property type="project" value="TreeGrafter"/>
</dbReference>
<dbReference type="PANTHER" id="PTHR23501">
    <property type="entry name" value="MAJOR FACILITATOR SUPERFAMILY"/>
    <property type="match status" value="1"/>
</dbReference>
<evidence type="ECO:0000313" key="10">
    <source>
        <dbReference type="Proteomes" id="UP000178912"/>
    </source>
</evidence>
<feature type="region of interest" description="Disordered" evidence="6">
    <location>
        <begin position="1"/>
        <end position="33"/>
    </location>
</feature>
<feature type="transmembrane region" description="Helical" evidence="7">
    <location>
        <begin position="247"/>
        <end position="266"/>
    </location>
</feature>
<feature type="transmembrane region" description="Helical" evidence="7">
    <location>
        <begin position="548"/>
        <end position="566"/>
    </location>
</feature>
<organism evidence="9 10">
    <name type="scientific">Rhynchosporium agropyri</name>
    <dbReference type="NCBI Taxonomy" id="914238"/>
    <lineage>
        <taxon>Eukaryota</taxon>
        <taxon>Fungi</taxon>
        <taxon>Dikarya</taxon>
        <taxon>Ascomycota</taxon>
        <taxon>Pezizomycotina</taxon>
        <taxon>Leotiomycetes</taxon>
        <taxon>Helotiales</taxon>
        <taxon>Ploettnerulaceae</taxon>
        <taxon>Rhynchosporium</taxon>
    </lineage>
</organism>
<gene>
    <name evidence="9" type="ORF">RAG0_15306</name>
</gene>
<reference evidence="10" key="1">
    <citation type="submission" date="2016-03" db="EMBL/GenBank/DDBJ databases">
        <authorList>
            <person name="Guldener U."/>
        </authorList>
    </citation>
    <scope>NUCLEOTIDE SEQUENCE [LARGE SCALE GENOMIC DNA]</scope>
    <source>
        <strain evidence="10">04CH-RAC-A.6.1</strain>
    </source>
</reference>
<dbReference type="AlphaFoldDB" id="A0A1E1LKI3"/>
<evidence type="ECO:0000256" key="3">
    <source>
        <dbReference type="ARBA" id="ARBA00022692"/>
    </source>
</evidence>
<accession>A0A1E1LKI3</accession>
<comment type="subcellular location">
    <subcellularLocation>
        <location evidence="1">Membrane</location>
        <topology evidence="1">Multi-pass membrane protein</topology>
    </subcellularLocation>
</comment>
<keyword evidence="5 7" id="KW-0472">Membrane</keyword>
<feature type="transmembrane region" description="Helical" evidence="7">
    <location>
        <begin position="449"/>
        <end position="469"/>
    </location>
</feature>
<dbReference type="PROSITE" id="PS50850">
    <property type="entry name" value="MFS"/>
    <property type="match status" value="1"/>
</dbReference>
<dbReference type="InterPro" id="IPR010573">
    <property type="entry name" value="MFS_Str1/Tri12-like"/>
</dbReference>
<dbReference type="SUPFAM" id="SSF103473">
    <property type="entry name" value="MFS general substrate transporter"/>
    <property type="match status" value="2"/>
</dbReference>
<protein>
    <submittedName>
        <fullName evidence="9">Related to MFS drug efflux pump</fullName>
    </submittedName>
</protein>
<feature type="transmembrane region" description="Helical" evidence="7">
    <location>
        <begin position="385"/>
        <end position="404"/>
    </location>
</feature>
<dbReference type="OrthoDB" id="4139357at2759"/>
<evidence type="ECO:0000256" key="5">
    <source>
        <dbReference type="ARBA" id="ARBA00023136"/>
    </source>
</evidence>
<evidence type="ECO:0000256" key="2">
    <source>
        <dbReference type="ARBA" id="ARBA00022448"/>
    </source>
</evidence>
<sequence>MSAIRHFDSDEEKAGVAHHSPTKDNGFLTENPNGLTHAQTTTSTIQNKRTIGFIMTMLGFSISFVVAEVIPLFLITLFTVIAYDLDSGDKAIWLIVAQFIAVGSTVPFVGPLVDLLGRKLTTLTSLLLTIVSMILLGTTPNIAGAIAAMAISGAAIGIQLLTSIAAVTELVPISQRGITIGYIVLGFMPFAPASLYGQLIAERSWRYVPAVIGALATIGFVVISIWYKPPPRINSLGLTKSQVLKRIDFVGAFLSIAGVTLFLVGLNWGKQPYPWHSVHVIACLCIGLGLLVVFVIYEKFVAKYPLFPGELVQHKRLFFVICFLCLTSGVNFIPVVVFWVIQVYTVYGASFREAGIWLLPIGFCIAGGAIISAGLMTVFRTKIQWILLGFCIMQTAGLGCMAAIDPENVNTAFAPLVIGLIGVGGVLLPSQVVFSIISPETLIGTSIALSIVIRAFGQVIGVSMFYNLFHTHIEERATSNLTIFTLPAILNGFNVGLDPVASTSKLITTLTAGPFSEYASQFNITDPLAIANIQHAGHELYKTAFPEIYLVSIAFGGAAVVSCFFLHGIGDFINENVAVHL</sequence>
<feature type="transmembrane region" description="Helical" evidence="7">
    <location>
        <begin position="179"/>
        <end position="201"/>
    </location>
</feature>
<evidence type="ECO:0000259" key="8">
    <source>
        <dbReference type="PROSITE" id="PS50850"/>
    </source>
</evidence>
<evidence type="ECO:0000313" key="9">
    <source>
        <dbReference type="EMBL" id="CZT11003.1"/>
    </source>
</evidence>
<feature type="transmembrane region" description="Helical" evidence="7">
    <location>
        <begin position="120"/>
        <end position="136"/>
    </location>
</feature>
<dbReference type="Pfam" id="PF06609">
    <property type="entry name" value="TRI12"/>
    <property type="match status" value="1"/>
</dbReference>
<evidence type="ECO:0000256" key="7">
    <source>
        <dbReference type="SAM" id="Phobius"/>
    </source>
</evidence>
<evidence type="ECO:0000256" key="4">
    <source>
        <dbReference type="ARBA" id="ARBA00022989"/>
    </source>
</evidence>